<dbReference type="SUPFAM" id="SSF56935">
    <property type="entry name" value="Porins"/>
    <property type="match status" value="1"/>
</dbReference>
<dbReference type="RefSeq" id="WP_188766177.1">
    <property type="nucleotide sequence ID" value="NZ_BMKK01000004.1"/>
</dbReference>
<accession>A0A916YRS7</accession>
<keyword evidence="3" id="KW-1185">Reference proteome</keyword>
<keyword evidence="1" id="KW-0732">Signal</keyword>
<proteinExistence type="predicted"/>
<dbReference type="AlphaFoldDB" id="A0A916YRS7"/>
<feature type="chain" id="PRO_5037885243" description="Aromatic hydrocarbon degradation protein" evidence="1">
    <location>
        <begin position="24"/>
        <end position="432"/>
    </location>
</feature>
<organism evidence="2 3">
    <name type="scientific">Emticicia aquatilis</name>
    <dbReference type="NCBI Taxonomy" id="1537369"/>
    <lineage>
        <taxon>Bacteria</taxon>
        <taxon>Pseudomonadati</taxon>
        <taxon>Bacteroidota</taxon>
        <taxon>Cytophagia</taxon>
        <taxon>Cytophagales</taxon>
        <taxon>Leadbetterellaceae</taxon>
        <taxon>Emticicia</taxon>
    </lineage>
</organism>
<evidence type="ECO:0008006" key="4">
    <source>
        <dbReference type="Google" id="ProtNLM"/>
    </source>
</evidence>
<dbReference type="Proteomes" id="UP000609064">
    <property type="component" value="Unassembled WGS sequence"/>
</dbReference>
<feature type="signal peptide" evidence="1">
    <location>
        <begin position="1"/>
        <end position="23"/>
    </location>
</feature>
<reference evidence="2" key="2">
    <citation type="submission" date="2020-09" db="EMBL/GenBank/DDBJ databases">
        <authorList>
            <person name="Sun Q."/>
            <person name="Zhou Y."/>
        </authorList>
    </citation>
    <scope>NUCLEOTIDE SEQUENCE</scope>
    <source>
        <strain evidence="2">CGMCC 1.15958</strain>
    </source>
</reference>
<evidence type="ECO:0000313" key="3">
    <source>
        <dbReference type="Proteomes" id="UP000609064"/>
    </source>
</evidence>
<sequence>MLKKIKLTAYLFISILTISESFAQKESRLYGNSPYSALGIGDIFSGSAIANDAMGGTGLSFGNGIAVNTINPALLAKNRYVAFNTGLRGQYKTLSNGTLSQSDFGMNLSHITLAFPVKTKWTTAITMQPYSGVDHEARFTQIIGGTTDKSVSHTYKGLGGLSKAAWANGVLLGKKLYLGVETGYYFGSFKRDTTTLLLLSSNDMYLRNSDRISVGGFEIKTGFAFQQKLAEKWNLNVGGTYELSSKLKGERIRTFSTLYDNGNGPQVIQKPDTLAMYNGGMTLPSRYALGISLESPYKWTFAAEYSRQDWTQYRNFDNKVESNLTSSEKIAFGVEYLPKYTSTKYFNQVFYRAGFQQVKTPYLVNGTHIKDNSFSLGLSTPLAYRSVSYIDFSVSVGNRGVIGNGLVKENYVKMSLGFSLMDTRWFLKPKID</sequence>
<evidence type="ECO:0000256" key="1">
    <source>
        <dbReference type="SAM" id="SignalP"/>
    </source>
</evidence>
<comment type="caution">
    <text evidence="2">The sequence shown here is derived from an EMBL/GenBank/DDBJ whole genome shotgun (WGS) entry which is preliminary data.</text>
</comment>
<gene>
    <name evidence="2" type="ORF">GCM10011514_22480</name>
</gene>
<dbReference type="EMBL" id="BMKK01000004">
    <property type="protein sequence ID" value="GGD57877.1"/>
    <property type="molecule type" value="Genomic_DNA"/>
</dbReference>
<protein>
    <recommendedName>
        <fullName evidence="4">Aromatic hydrocarbon degradation protein</fullName>
    </recommendedName>
</protein>
<dbReference type="Gene3D" id="2.40.160.60">
    <property type="entry name" value="Outer membrane protein transport protein (OMPP1/FadL/TodX)"/>
    <property type="match status" value="1"/>
</dbReference>
<evidence type="ECO:0000313" key="2">
    <source>
        <dbReference type="EMBL" id="GGD57877.1"/>
    </source>
</evidence>
<reference evidence="2" key="1">
    <citation type="journal article" date="2014" name="Int. J. Syst. Evol. Microbiol.">
        <title>Complete genome sequence of Corynebacterium casei LMG S-19264T (=DSM 44701T), isolated from a smear-ripened cheese.</title>
        <authorList>
            <consortium name="US DOE Joint Genome Institute (JGI-PGF)"/>
            <person name="Walter F."/>
            <person name="Albersmeier A."/>
            <person name="Kalinowski J."/>
            <person name="Ruckert C."/>
        </authorList>
    </citation>
    <scope>NUCLEOTIDE SEQUENCE</scope>
    <source>
        <strain evidence="2">CGMCC 1.15958</strain>
    </source>
</reference>
<name>A0A916YRS7_9BACT</name>